<dbReference type="Proteomes" id="UP000253303">
    <property type="component" value="Unassembled WGS sequence"/>
</dbReference>
<name>A0A366M6M2_9ACTN</name>
<gene>
    <name evidence="1" type="ORF">DP939_01755</name>
</gene>
<sequence>MMQALDGSGQMRDHWWWRPGWRTGRRMYAWHATFGGQTQLHALTERYQAALASSPGVDVIPLAWLHLTMQGVTFTDEVNARDLAEIVARVQDRLRSTGSVRFEVHTPIVDPEAIMFLPDPADRLQEIRDEVRAAIADVWGANRVPESPEWAPHISIAYSNATGPAGPFLDAIGSVNAGSASVTLREIQLIRLGRDARLYTWEPAASAPFHV</sequence>
<dbReference type="AlphaFoldDB" id="A0A366M6M2"/>
<evidence type="ECO:0000313" key="1">
    <source>
        <dbReference type="EMBL" id="RBQ21463.1"/>
    </source>
</evidence>
<reference evidence="1 2" key="1">
    <citation type="submission" date="2018-06" db="EMBL/GenBank/DDBJ databases">
        <title>Sphaerisporangium craniellae sp. nov., isolated from a marine sponge in the South China Sea.</title>
        <authorList>
            <person name="Li L."/>
        </authorList>
    </citation>
    <scope>NUCLEOTIDE SEQUENCE [LARGE SCALE GENOMIC DNA]</scope>
    <source>
        <strain evidence="1 2">LHW63015</strain>
    </source>
</reference>
<dbReference type="SUPFAM" id="SSF55144">
    <property type="entry name" value="LigT-like"/>
    <property type="match status" value="1"/>
</dbReference>
<dbReference type="Gene3D" id="3.90.1140.10">
    <property type="entry name" value="Cyclic phosphodiesterase"/>
    <property type="match status" value="1"/>
</dbReference>
<keyword evidence="1" id="KW-0436">Ligase</keyword>
<comment type="caution">
    <text evidence="1">The sequence shown here is derived from an EMBL/GenBank/DDBJ whole genome shotgun (WGS) entry which is preliminary data.</text>
</comment>
<dbReference type="InterPro" id="IPR009097">
    <property type="entry name" value="Cyclic_Pdiesterase"/>
</dbReference>
<dbReference type="Pfam" id="PF13563">
    <property type="entry name" value="2_5_RNA_ligase2"/>
    <property type="match status" value="1"/>
</dbReference>
<accession>A0A366M6M2</accession>
<dbReference type="EMBL" id="QMEY01000001">
    <property type="protein sequence ID" value="RBQ21463.1"/>
    <property type="molecule type" value="Genomic_DNA"/>
</dbReference>
<organism evidence="1 2">
    <name type="scientific">Spongiactinospora rosea</name>
    <dbReference type="NCBI Taxonomy" id="2248750"/>
    <lineage>
        <taxon>Bacteria</taxon>
        <taxon>Bacillati</taxon>
        <taxon>Actinomycetota</taxon>
        <taxon>Actinomycetes</taxon>
        <taxon>Streptosporangiales</taxon>
        <taxon>Streptosporangiaceae</taxon>
        <taxon>Spongiactinospora</taxon>
    </lineage>
</organism>
<evidence type="ECO:0000313" key="2">
    <source>
        <dbReference type="Proteomes" id="UP000253303"/>
    </source>
</evidence>
<keyword evidence="2" id="KW-1185">Reference proteome</keyword>
<proteinExistence type="predicted"/>
<protein>
    <submittedName>
        <fullName evidence="1">2'-5' RNA ligase family protein</fullName>
    </submittedName>
</protein>
<dbReference type="GO" id="GO:0016874">
    <property type="term" value="F:ligase activity"/>
    <property type="evidence" value="ECO:0007669"/>
    <property type="project" value="UniProtKB-KW"/>
</dbReference>